<reference evidence="2" key="1">
    <citation type="journal article" date="2017" name="bioRxiv">
        <title>Conservation of a gene cluster reveals novel cercosporin biosynthetic mechanisms and extends production to the genus Colletotrichum.</title>
        <authorList>
            <person name="de Jonge R."/>
            <person name="Ebert M.K."/>
            <person name="Huitt-Roehl C.R."/>
            <person name="Pal P."/>
            <person name="Suttle J.C."/>
            <person name="Spanner R.E."/>
            <person name="Neubauer J.D."/>
            <person name="Jurick W.M.II."/>
            <person name="Stott K.A."/>
            <person name="Secor G.A."/>
            <person name="Thomma B.P.H.J."/>
            <person name="Van de Peer Y."/>
            <person name="Townsend C.A."/>
            <person name="Bolton M.D."/>
        </authorList>
    </citation>
    <scope>NUCLEOTIDE SEQUENCE [LARGE SCALE GENOMIC DNA]</scope>
    <source>
        <strain evidence="2">CBS538.71</strain>
    </source>
</reference>
<proteinExistence type="predicted"/>
<comment type="caution">
    <text evidence="1">The sequence shown here is derived from an EMBL/GenBank/DDBJ whole genome shotgun (WGS) entry which is preliminary data.</text>
</comment>
<dbReference type="AlphaFoldDB" id="A0A2S6C322"/>
<dbReference type="STRING" id="357750.A0A2S6C322"/>
<name>A0A2S6C322_9PEZI</name>
<dbReference type="OrthoDB" id="3856067at2759"/>
<dbReference type="InterPro" id="IPR036047">
    <property type="entry name" value="F-box-like_dom_sf"/>
</dbReference>
<evidence type="ECO:0008006" key="3">
    <source>
        <dbReference type="Google" id="ProtNLM"/>
    </source>
</evidence>
<accession>A0A2S6C322</accession>
<keyword evidence="2" id="KW-1185">Reference proteome</keyword>
<evidence type="ECO:0000313" key="1">
    <source>
        <dbReference type="EMBL" id="PPJ54132.1"/>
    </source>
</evidence>
<dbReference type="EMBL" id="PNEN01000570">
    <property type="protein sequence ID" value="PPJ54132.1"/>
    <property type="molecule type" value="Genomic_DNA"/>
</dbReference>
<sequence length="244" mass="27543">MASLVAGHPSSASAVFLITELFEQILSQVDAKTLLLAQRVDKHWHGMISTSTPLQQKLFFRPATREQLPTIYAVERRLTTIPTNASGLGLQRKSYLNIHKLADPENREQPDHEIIIYNALLFDRQIWRQPVLQPKIRLARVSTIRPSWERMLLTQPPQVKIVLAFENSDQSVPRTRHEATLAGDVLVTNVLIDAERDLLHAYGTKHFEGLHEDATLERKVDMYLVGSDVPIVESDGLGLSESEA</sequence>
<gene>
    <name evidence="1" type="ORF">CBER1_01079</name>
</gene>
<evidence type="ECO:0000313" key="2">
    <source>
        <dbReference type="Proteomes" id="UP000237631"/>
    </source>
</evidence>
<dbReference type="Proteomes" id="UP000237631">
    <property type="component" value="Unassembled WGS sequence"/>
</dbReference>
<dbReference type="SUPFAM" id="SSF81383">
    <property type="entry name" value="F-box domain"/>
    <property type="match status" value="1"/>
</dbReference>
<protein>
    <recommendedName>
        <fullName evidence="3">F-box domain-containing protein</fullName>
    </recommendedName>
</protein>
<organism evidence="1 2">
    <name type="scientific">Cercospora berteroae</name>
    <dbReference type="NCBI Taxonomy" id="357750"/>
    <lineage>
        <taxon>Eukaryota</taxon>
        <taxon>Fungi</taxon>
        <taxon>Dikarya</taxon>
        <taxon>Ascomycota</taxon>
        <taxon>Pezizomycotina</taxon>
        <taxon>Dothideomycetes</taxon>
        <taxon>Dothideomycetidae</taxon>
        <taxon>Mycosphaerellales</taxon>
        <taxon>Mycosphaerellaceae</taxon>
        <taxon>Cercospora</taxon>
    </lineage>
</organism>